<gene>
    <name evidence="2" type="primary">VPS35_1</name>
    <name evidence="2" type="ORF">KIN20_029373</name>
</gene>
<dbReference type="GO" id="GO:0042147">
    <property type="term" value="P:retrograde transport, endosome to Golgi"/>
    <property type="evidence" value="ECO:0007669"/>
    <property type="project" value="InterPro"/>
</dbReference>
<dbReference type="GO" id="GO:0005829">
    <property type="term" value="C:cytosol"/>
    <property type="evidence" value="ECO:0007669"/>
    <property type="project" value="GOC"/>
</dbReference>
<dbReference type="InterPro" id="IPR005378">
    <property type="entry name" value="Vps35"/>
</dbReference>
<comment type="caution">
    <text evidence="2">The sequence shown here is derived from an EMBL/GenBank/DDBJ whole genome shotgun (WGS) entry which is preliminary data.</text>
</comment>
<dbReference type="Proteomes" id="UP001196413">
    <property type="component" value="Unassembled WGS sequence"/>
</dbReference>
<dbReference type="GO" id="GO:0006886">
    <property type="term" value="P:intracellular protein transport"/>
    <property type="evidence" value="ECO:0007669"/>
    <property type="project" value="TreeGrafter"/>
</dbReference>
<dbReference type="EMBL" id="JAHQIW010006133">
    <property type="protein sequence ID" value="KAJ1368275.1"/>
    <property type="molecule type" value="Genomic_DNA"/>
</dbReference>
<feature type="region of interest" description="Disordered" evidence="1">
    <location>
        <begin position="1"/>
        <end position="20"/>
    </location>
</feature>
<evidence type="ECO:0000313" key="3">
    <source>
        <dbReference type="Proteomes" id="UP001196413"/>
    </source>
</evidence>
<proteinExistence type="predicted"/>
<dbReference type="PANTHER" id="PTHR11099">
    <property type="entry name" value="VACUOLAR SORTING PROTEIN 35"/>
    <property type="match status" value="1"/>
</dbReference>
<dbReference type="PANTHER" id="PTHR11099:SF0">
    <property type="entry name" value="VACUOLAR PROTEIN SORTING-ASSOCIATED PROTEIN 35"/>
    <property type="match status" value="1"/>
</dbReference>
<name>A0AAD5R2B4_PARTN</name>
<keyword evidence="3" id="KW-1185">Reference proteome</keyword>
<sequence length="80" mass="9521">MRTPAHEMFNNEKRSCNESEQEKLLENATRVIRTESLEMKRCLDKGETMDALKHASQFLNELRTSELSPKYYYRLYMDAV</sequence>
<feature type="compositionally biased region" description="Basic and acidic residues" evidence="1">
    <location>
        <begin position="9"/>
        <end position="20"/>
    </location>
</feature>
<reference evidence="2" key="1">
    <citation type="submission" date="2021-06" db="EMBL/GenBank/DDBJ databases">
        <title>Parelaphostrongylus tenuis whole genome reference sequence.</title>
        <authorList>
            <person name="Garwood T.J."/>
            <person name="Larsen P.A."/>
            <person name="Fountain-Jones N.M."/>
            <person name="Garbe J.R."/>
            <person name="Macchietto M.G."/>
            <person name="Kania S.A."/>
            <person name="Gerhold R.W."/>
            <person name="Richards J.E."/>
            <person name="Wolf T.M."/>
        </authorList>
    </citation>
    <scope>NUCLEOTIDE SEQUENCE</scope>
    <source>
        <strain evidence="2">MNPRO001-30</strain>
        <tissue evidence="2">Meninges</tissue>
    </source>
</reference>
<evidence type="ECO:0000313" key="2">
    <source>
        <dbReference type="EMBL" id="KAJ1368275.1"/>
    </source>
</evidence>
<protein>
    <submittedName>
        <fullName evidence="2">Vacuolar protein sorting-associated protein 35</fullName>
    </submittedName>
</protein>
<accession>A0AAD5R2B4</accession>
<dbReference type="GO" id="GO:0030906">
    <property type="term" value="C:retromer, cargo-selective complex"/>
    <property type="evidence" value="ECO:0007669"/>
    <property type="project" value="InterPro"/>
</dbReference>
<evidence type="ECO:0000256" key="1">
    <source>
        <dbReference type="SAM" id="MobiDB-lite"/>
    </source>
</evidence>
<dbReference type="Pfam" id="PF03635">
    <property type="entry name" value="Vps35"/>
    <property type="match status" value="1"/>
</dbReference>
<dbReference type="GO" id="GO:0005770">
    <property type="term" value="C:late endosome"/>
    <property type="evidence" value="ECO:0007669"/>
    <property type="project" value="TreeGrafter"/>
</dbReference>
<dbReference type="AlphaFoldDB" id="A0AAD5R2B4"/>
<organism evidence="2 3">
    <name type="scientific">Parelaphostrongylus tenuis</name>
    <name type="common">Meningeal worm</name>
    <dbReference type="NCBI Taxonomy" id="148309"/>
    <lineage>
        <taxon>Eukaryota</taxon>
        <taxon>Metazoa</taxon>
        <taxon>Ecdysozoa</taxon>
        <taxon>Nematoda</taxon>
        <taxon>Chromadorea</taxon>
        <taxon>Rhabditida</taxon>
        <taxon>Rhabditina</taxon>
        <taxon>Rhabditomorpha</taxon>
        <taxon>Strongyloidea</taxon>
        <taxon>Metastrongylidae</taxon>
        <taxon>Parelaphostrongylus</taxon>
    </lineage>
</organism>